<dbReference type="GO" id="GO:0006281">
    <property type="term" value="P:DNA repair"/>
    <property type="evidence" value="ECO:0007669"/>
    <property type="project" value="InterPro"/>
</dbReference>
<dbReference type="InterPro" id="IPR003593">
    <property type="entry name" value="AAA+_ATPase"/>
</dbReference>
<dbReference type="PANTHER" id="PTHR47642:SF5">
    <property type="entry name" value="ATP-DEPENDENT DNA HELICASE"/>
    <property type="match status" value="1"/>
</dbReference>
<sequence length="737" mass="84168">MNYTLTETAKLAVKYVNTTDRHIFLTGKAGSGKTTLLRYIINNTYKNVAVAAPTGIAAINAKGVTLHSLLQLPFGTFLPADNALPPSGYNEQINTPRSFLKQFKMYGNKRQILRNLELLIIDEVSMLRADILDCADLILRTVRKNPNPFGGLQIMFIGDLNQLPPVIKNNERPLLQQYYKSGFFFEALALQKSNLVYIELDKIFRQSDQNFLAILNRLRDNQMTKEDIDTLNKNYKADIENSAYEGYIHITTHNRKADLINTKALEELKGKERTYLAKIDKDFPENLYPIAERLSLKVGAQVMFIKNDPTGENLYYNGKIGEVYSLDTDKIEVKLADSEDLITVDRYEWENKKYSLDKTTNEIDEKHVGSFEQFPLKLAWAITVHKSQGLTFEKAILDVSDSFAPGQMYVALSRLTGLEGLVLSQPISNIQFDNDEQLLSFEGSKQPLDHLSNQLSQDSKDYIFRMASDAFDLRRVTSALNNHLSGFNKSENRSLKQQFLEWTQQQSTDLQELNKVSYTFQRSLDKFKEEENYLQVLSERVNKAKEYFTPRLQKMHKEFIRHLLETSNKDRVKDYLKELEELAQQIKSDYLAINKASVVVSAAAENRIPNKKDLYTSSIYKDEKDKKPPKKAKKKDKTPTSEISYKLFQSGMSVEEICKERALVPGTIMGHLSKYIASGDIEATQFVDEEKLGQIGQVIEKVGTDSYGEIKALLGDEFDYADVKVAVAHFDYLKEKA</sequence>
<dbReference type="AlphaFoldDB" id="A0A935CAS3"/>
<organism evidence="4 5">
    <name type="scientific">Marivirga aurantiaca</name>
    <dbReference type="NCBI Taxonomy" id="2802615"/>
    <lineage>
        <taxon>Bacteria</taxon>
        <taxon>Pseudomonadati</taxon>
        <taxon>Bacteroidota</taxon>
        <taxon>Cytophagia</taxon>
        <taxon>Cytophagales</taxon>
        <taxon>Marivirgaceae</taxon>
        <taxon>Marivirga</taxon>
    </lineage>
</organism>
<dbReference type="PANTHER" id="PTHR47642">
    <property type="entry name" value="ATP-DEPENDENT DNA HELICASE"/>
    <property type="match status" value="1"/>
</dbReference>
<evidence type="ECO:0000313" key="4">
    <source>
        <dbReference type="EMBL" id="MBK6266367.1"/>
    </source>
</evidence>
<dbReference type="FunFam" id="3.40.50.300:FF:001498">
    <property type="entry name" value="ATP-dependent DNA helicase"/>
    <property type="match status" value="1"/>
</dbReference>
<dbReference type="CDD" id="cd18809">
    <property type="entry name" value="SF1_C_RecD"/>
    <property type="match status" value="1"/>
</dbReference>
<evidence type="ECO:0000256" key="1">
    <source>
        <dbReference type="SAM" id="Coils"/>
    </source>
</evidence>
<comment type="caution">
    <text evidence="4">The sequence shown here is derived from an EMBL/GenBank/DDBJ whole genome shotgun (WGS) entry which is preliminary data.</text>
</comment>
<gene>
    <name evidence="4" type="ORF">JKA74_15080</name>
</gene>
<dbReference type="InterPro" id="IPR029491">
    <property type="entry name" value="Helicase_HTH"/>
</dbReference>
<dbReference type="InterPro" id="IPR010285">
    <property type="entry name" value="DNA_helicase_pif1-like_DEAD"/>
</dbReference>
<name>A0A935CAS3_9BACT</name>
<keyword evidence="5" id="KW-1185">Reference proteome</keyword>
<dbReference type="Proteomes" id="UP000611723">
    <property type="component" value="Unassembled WGS sequence"/>
</dbReference>
<evidence type="ECO:0000313" key="5">
    <source>
        <dbReference type="Proteomes" id="UP000611723"/>
    </source>
</evidence>
<dbReference type="RefSeq" id="WP_201432044.1">
    <property type="nucleotide sequence ID" value="NZ_JAEQBW010000007.1"/>
</dbReference>
<keyword evidence="1" id="KW-0175">Coiled coil</keyword>
<accession>A0A935CAS3</accession>
<dbReference type="SUPFAM" id="SSF52540">
    <property type="entry name" value="P-loop containing nucleoside triphosphate hydrolases"/>
    <property type="match status" value="2"/>
</dbReference>
<dbReference type="Gene3D" id="2.30.30.940">
    <property type="match status" value="1"/>
</dbReference>
<reference evidence="4" key="1">
    <citation type="submission" date="2021-01" db="EMBL/GenBank/DDBJ databases">
        <title>Marivirga aurantiaca sp. nov., isolated from intertidal surface sediments.</title>
        <authorList>
            <person name="Zhang M."/>
        </authorList>
    </citation>
    <scope>NUCLEOTIDE SEQUENCE</scope>
    <source>
        <strain evidence="4">S37H4</strain>
    </source>
</reference>
<feature type="region of interest" description="Disordered" evidence="2">
    <location>
        <begin position="619"/>
        <end position="638"/>
    </location>
</feature>
<dbReference type="Gene3D" id="3.40.50.300">
    <property type="entry name" value="P-loop containing nucleotide triphosphate hydrolases"/>
    <property type="match status" value="2"/>
</dbReference>
<feature type="domain" description="AAA+ ATPase" evidence="3">
    <location>
        <begin position="19"/>
        <end position="280"/>
    </location>
</feature>
<dbReference type="InterPro" id="IPR051055">
    <property type="entry name" value="PIF1_helicase"/>
</dbReference>
<dbReference type="InterPro" id="IPR027417">
    <property type="entry name" value="P-loop_NTPase"/>
</dbReference>
<protein>
    <submittedName>
        <fullName evidence="4">Helix-turn-helix domain-containing protein</fullName>
    </submittedName>
</protein>
<dbReference type="Pfam" id="PF05970">
    <property type="entry name" value="PIF1"/>
    <property type="match status" value="2"/>
</dbReference>
<dbReference type="Pfam" id="PF14493">
    <property type="entry name" value="HTH_40"/>
    <property type="match status" value="1"/>
</dbReference>
<dbReference type="EMBL" id="JAEQBW010000007">
    <property type="protein sequence ID" value="MBK6266367.1"/>
    <property type="molecule type" value="Genomic_DNA"/>
</dbReference>
<evidence type="ECO:0000259" key="3">
    <source>
        <dbReference type="SMART" id="SM00382"/>
    </source>
</evidence>
<dbReference type="GO" id="GO:0000723">
    <property type="term" value="P:telomere maintenance"/>
    <property type="evidence" value="ECO:0007669"/>
    <property type="project" value="InterPro"/>
</dbReference>
<dbReference type="SMART" id="SM00382">
    <property type="entry name" value="AAA"/>
    <property type="match status" value="1"/>
</dbReference>
<proteinExistence type="predicted"/>
<dbReference type="GO" id="GO:0003678">
    <property type="term" value="F:DNA helicase activity"/>
    <property type="evidence" value="ECO:0007669"/>
    <property type="project" value="InterPro"/>
</dbReference>
<evidence type="ECO:0000256" key="2">
    <source>
        <dbReference type="SAM" id="MobiDB-lite"/>
    </source>
</evidence>
<feature type="coiled-coil region" evidence="1">
    <location>
        <begin position="569"/>
        <end position="596"/>
    </location>
</feature>
<feature type="compositionally biased region" description="Basic residues" evidence="2">
    <location>
        <begin position="627"/>
        <end position="636"/>
    </location>
</feature>